<feature type="compositionally biased region" description="Basic and acidic residues" evidence="1">
    <location>
        <begin position="29"/>
        <end position="51"/>
    </location>
</feature>
<sequence>MNTCIVNVKLWFREASLLDGNSSSTMNPKHLDSPTREKSINGERENNVVDL</sequence>
<evidence type="ECO:0000313" key="3">
    <source>
        <dbReference type="Proteomes" id="UP000094801"/>
    </source>
</evidence>
<gene>
    <name evidence="2" type="ORF">CANARDRAFT_175261</name>
</gene>
<protein>
    <submittedName>
        <fullName evidence="2">Uncharacterized protein</fullName>
    </submittedName>
</protein>
<name>A0A1E4T3P0_9ASCO</name>
<evidence type="ECO:0000256" key="1">
    <source>
        <dbReference type="SAM" id="MobiDB-lite"/>
    </source>
</evidence>
<organism evidence="2 3">
    <name type="scientific">[Candida] arabinofermentans NRRL YB-2248</name>
    <dbReference type="NCBI Taxonomy" id="983967"/>
    <lineage>
        <taxon>Eukaryota</taxon>
        <taxon>Fungi</taxon>
        <taxon>Dikarya</taxon>
        <taxon>Ascomycota</taxon>
        <taxon>Saccharomycotina</taxon>
        <taxon>Pichiomycetes</taxon>
        <taxon>Pichiales</taxon>
        <taxon>Pichiaceae</taxon>
        <taxon>Ogataea</taxon>
        <taxon>Ogataea/Candida clade</taxon>
    </lineage>
</organism>
<accession>A0A1E4T3P0</accession>
<keyword evidence="3" id="KW-1185">Reference proteome</keyword>
<feature type="region of interest" description="Disordered" evidence="1">
    <location>
        <begin position="19"/>
        <end position="51"/>
    </location>
</feature>
<reference evidence="3" key="1">
    <citation type="submission" date="2016-04" db="EMBL/GenBank/DDBJ databases">
        <title>Comparative genomics of biotechnologically important yeasts.</title>
        <authorList>
            <consortium name="DOE Joint Genome Institute"/>
            <person name="Riley R."/>
            <person name="Haridas S."/>
            <person name="Wolfe K.H."/>
            <person name="Lopes M.R."/>
            <person name="Hittinger C.T."/>
            <person name="Goker M."/>
            <person name="Salamov A."/>
            <person name="Wisecaver J."/>
            <person name="Long T.M."/>
            <person name="Aerts A.L."/>
            <person name="Barry K."/>
            <person name="Choi C."/>
            <person name="Clum A."/>
            <person name="Coughlan A.Y."/>
            <person name="Deshpande S."/>
            <person name="Douglass A.P."/>
            <person name="Hanson S.J."/>
            <person name="Klenk H.-P."/>
            <person name="Labutti K."/>
            <person name="Lapidus A."/>
            <person name="Lindquist E."/>
            <person name="Lipzen A."/>
            <person name="Meier-Kolthoff J.P."/>
            <person name="Ohm R.A."/>
            <person name="Otillar R.P."/>
            <person name="Pangilinan J."/>
            <person name="Peng Y."/>
            <person name="Rokas A."/>
            <person name="Rosa C.A."/>
            <person name="Scheuner C."/>
            <person name="Sibirny A.A."/>
            <person name="Slot J.C."/>
            <person name="Stielow J.B."/>
            <person name="Sun H."/>
            <person name="Kurtzman C.P."/>
            <person name="Blackwell M."/>
            <person name="Grigoriev I.V."/>
            <person name="Jeffries T.W."/>
        </authorList>
    </citation>
    <scope>NUCLEOTIDE SEQUENCE [LARGE SCALE GENOMIC DNA]</scope>
    <source>
        <strain evidence="3">NRRL YB-2248</strain>
    </source>
</reference>
<evidence type="ECO:0000313" key="2">
    <source>
        <dbReference type="EMBL" id="ODV86354.1"/>
    </source>
</evidence>
<proteinExistence type="predicted"/>
<dbReference type="Proteomes" id="UP000094801">
    <property type="component" value="Unassembled WGS sequence"/>
</dbReference>
<dbReference type="EMBL" id="KV453850">
    <property type="protein sequence ID" value="ODV86354.1"/>
    <property type="molecule type" value="Genomic_DNA"/>
</dbReference>
<dbReference type="AlphaFoldDB" id="A0A1E4T3P0"/>